<organism evidence="2 3">
    <name type="scientific">Mola mola</name>
    <name type="common">Ocean sunfish</name>
    <name type="synonym">Tetraodon mola</name>
    <dbReference type="NCBI Taxonomy" id="94237"/>
    <lineage>
        <taxon>Eukaryota</taxon>
        <taxon>Metazoa</taxon>
        <taxon>Chordata</taxon>
        <taxon>Craniata</taxon>
        <taxon>Vertebrata</taxon>
        <taxon>Euteleostomi</taxon>
        <taxon>Actinopterygii</taxon>
        <taxon>Neopterygii</taxon>
        <taxon>Teleostei</taxon>
        <taxon>Neoteleostei</taxon>
        <taxon>Acanthomorphata</taxon>
        <taxon>Eupercaria</taxon>
        <taxon>Tetraodontiformes</taxon>
        <taxon>Molidae</taxon>
        <taxon>Mola</taxon>
    </lineage>
</organism>
<evidence type="ECO:0000313" key="2">
    <source>
        <dbReference type="Ensembl" id="ENSMMOP00000012552.1"/>
    </source>
</evidence>
<evidence type="ECO:0008006" key="4">
    <source>
        <dbReference type="Google" id="ProtNLM"/>
    </source>
</evidence>
<dbReference type="Proteomes" id="UP000261620">
    <property type="component" value="Unplaced"/>
</dbReference>
<protein>
    <recommendedName>
        <fullName evidence="4">C3H1-type domain-containing protein</fullName>
    </recommendedName>
</protein>
<evidence type="ECO:0000313" key="3">
    <source>
        <dbReference type="Proteomes" id="UP000261620"/>
    </source>
</evidence>
<reference evidence="2" key="2">
    <citation type="submission" date="2025-09" db="UniProtKB">
        <authorList>
            <consortium name="Ensembl"/>
        </authorList>
    </citation>
    <scope>IDENTIFICATION</scope>
</reference>
<proteinExistence type="predicted"/>
<dbReference type="Ensembl" id="ENSMMOT00000012757.1">
    <property type="protein sequence ID" value="ENSMMOP00000012552.1"/>
    <property type="gene ID" value="ENSMMOG00000009658.1"/>
</dbReference>
<keyword evidence="3" id="KW-1185">Reference proteome</keyword>
<reference evidence="2" key="1">
    <citation type="submission" date="2025-08" db="UniProtKB">
        <authorList>
            <consortium name="Ensembl"/>
        </authorList>
    </citation>
    <scope>IDENTIFICATION</scope>
</reference>
<keyword evidence="1" id="KW-0472">Membrane</keyword>
<dbReference type="STRING" id="94237.ENSMMOP00000012552"/>
<keyword evidence="1" id="KW-1133">Transmembrane helix</keyword>
<dbReference type="AlphaFoldDB" id="A0A3Q3WJU0"/>
<dbReference type="OMA" id="RVCRWIT"/>
<feature type="transmembrane region" description="Helical" evidence="1">
    <location>
        <begin position="143"/>
        <end position="169"/>
    </location>
</feature>
<evidence type="ECO:0000256" key="1">
    <source>
        <dbReference type="SAM" id="Phobius"/>
    </source>
</evidence>
<keyword evidence="1" id="KW-0812">Transmembrane</keyword>
<sequence>MAVWKAEHSGLSVRPHLLKLSQQELTDPRQDVYCKVCLLVLPSRESFSKHCSSLEHAQLLSQDTTTKWTGRQPPHNLRFSLCCVPQTCEYGDNCPKAHSEEELQEWMMRAAEETEIRHNMEAQGLMSYNERLLEEYRNSSNEVYIVSIIIGVTVFSLFFLRMLLFSVIYPFPGGLLGGSGIWSGCLLDRSVWISLLRLLPPG</sequence>
<accession>A0A3Q3WJU0</accession>
<name>A0A3Q3WJU0_MOLML</name>